<gene>
    <name evidence="2" type="ordered locus">Hsero_0214</name>
</gene>
<dbReference type="STRING" id="757424.Hsero_0214"/>
<reference evidence="2 3" key="1">
    <citation type="submission" date="2010-04" db="EMBL/GenBank/DDBJ databases">
        <title>The genome of Herbaspirillum seropedicae SmR1, an endophytic, nitrogen-fixing, plant-growth promoting beta-Proteobacteria.</title>
        <authorList>
            <person name="Pedrosa F.O."/>
            <person name="Monteiro R.A."/>
            <person name="Wassem R."/>
            <person name="Cruz L.M."/>
            <person name="Ayub R.A."/>
            <person name="Colauto N.B."/>
            <person name="Fernandez M.A."/>
            <person name="Fungaro M.H.P."/>
            <person name="Grisard E.C."/>
            <person name="Hungria M."/>
            <person name="Madeira H.M.F."/>
            <person name="Nodari R.O."/>
            <person name="Osaku C.A."/>
            <person name="Petzl-Erler M.L."/>
            <person name="Terenzi H."/>
            <person name="Vieira L.G.E."/>
            <person name="Almeida M.I.M."/>
            <person name="Alves L.R."/>
            <person name="Arantes O.M.N."/>
            <person name="Balsanelli E."/>
            <person name="Barcellos F.G."/>
            <person name="Baura V.A."/>
            <person name="Binde D.R."/>
            <person name="Campo R.J."/>
            <person name="Chubatsu L.S."/>
            <person name="Chueire L.M.O."/>
            <person name="Ciferri R.R."/>
            <person name="Correa L.C."/>
            <person name="da Conceicao Silva J.L."/>
            <person name="Dabul A.N.G."/>
            <person name="Dambros B.P."/>
            <person name="Faoro H."/>
            <person name="Favetti A."/>
            <person name="Friedermann G."/>
            <person name="Furlaneto M.C."/>
            <person name="Gasques L.S."/>
            <person name="Gimenes C.C.T."/>
            <person name="Gioppo N.M.R."/>
            <person name="Glienke-Blanco C."/>
            <person name="Godoy L.P."/>
            <person name="Guerra M.P."/>
            <person name="Karp S."/>
            <person name="Kava-Cordeiro V."/>
            <person name="Margarido V.P."/>
            <person name="Mathioni S.M."/>
            <person name="Menck-Soares M.A."/>
            <person name="Murace N.K."/>
            <person name="Nicolas M.F."/>
            <person name="Oliveira C.E.C."/>
            <person name="Pagnan N.A.B."/>
            <person name="Pamphile J.A."/>
            <person name="Patussi E.V."/>
            <person name="Pereira L.F.P."/>
            <person name="Pereira-Ferrari L."/>
            <person name="Pinto F.G.S."/>
            <person name="Precoma C."/>
            <person name="Prioli A.J."/>
            <person name="Prioli S.M.A.P."/>
            <person name="Raittz R.T."/>
            <person name="Ramos H.J.O."/>
            <person name="Ribeiro E.M.S.F."/>
            <person name="Rigo L.U."/>
            <person name="Rocha C.L.M.S.C."/>
            <person name="Rocha S.N."/>
            <person name="Santos K."/>
            <person name="Satori D."/>
            <person name="Silva A.G."/>
            <person name="Simao R.C.G."/>
            <person name="Soares M.A.M."/>
            <person name="Souza E.M."/>
            <person name="Steffens M.B.R."/>
            <person name="Steindel M."/>
            <person name="Tadra-Sfeir M.Z."/>
            <person name="Takahashi E.K."/>
            <person name="Torres R.A."/>
            <person name="Valle J.S."/>
            <person name="Vernal J.I."/>
            <person name="Vilas-Boas L.A."/>
            <person name="Watanabe M.A.E."/>
            <person name="Weiss V.A."/>
            <person name="Yates M.A."/>
            <person name="Souza E.M."/>
        </authorList>
    </citation>
    <scope>NUCLEOTIDE SEQUENCE [LARGE SCALE GENOMIC DNA]</scope>
    <source>
        <strain evidence="2 3">SmR1</strain>
    </source>
</reference>
<feature type="region of interest" description="Disordered" evidence="1">
    <location>
        <begin position="241"/>
        <end position="261"/>
    </location>
</feature>
<sequence length="356" mass="39399">METLTLRDTPTVQGPAQAMQVAAPKVVVRYERRDISANISPSLLEISYTDFLEGQSDTIELVLEDADRRWQRAWYPQHGDLLEVQLGYEAGALLPCGQFEIDEVELDGPPDVVRIKALAAGVTRALRTRNDRAYENITLAELANTVARRNGMQVSGQIAPVRLERVTQVNETDLAFLKRVAAEYGYSFSVRHGKICLFARAELRQSKPELVIERGDVSSYRFRDKIQGVVKAATVSYHDGRQQQVRRQRVEASADSGARQSADELKLNLRAENAQQAKLKADAALAHSQDDQTSASLTLFGNVRLMAGVNVQLRGFGRMDGKYGIAQSLHRITRSDGYSSQIDLKRVRADAAGAGS</sequence>
<dbReference type="EMBL" id="CP002039">
    <property type="protein sequence ID" value="ADJ61740.1"/>
    <property type="molecule type" value="Genomic_DNA"/>
</dbReference>
<dbReference type="Gene3D" id="3.55.50.10">
    <property type="entry name" value="Baseplate protein-like domains"/>
    <property type="match status" value="1"/>
</dbReference>
<protein>
    <submittedName>
        <fullName evidence="2">Bacteriophage regulatory (ProteinD) protein</fullName>
    </submittedName>
</protein>
<dbReference type="Proteomes" id="UP000000329">
    <property type="component" value="Chromosome"/>
</dbReference>
<dbReference type="InterPro" id="IPR052726">
    <property type="entry name" value="Phage_Baseplate_Hub"/>
</dbReference>
<dbReference type="HOGENOM" id="CLU_050639_3_0_4"/>
<dbReference type="KEGG" id="hse:Hsero_0214"/>
<evidence type="ECO:0000313" key="3">
    <source>
        <dbReference type="Proteomes" id="UP000000329"/>
    </source>
</evidence>
<evidence type="ECO:0000256" key="1">
    <source>
        <dbReference type="SAM" id="MobiDB-lite"/>
    </source>
</evidence>
<dbReference type="PANTHER" id="PTHR35862">
    <property type="entry name" value="FELS-2 PROPHAGE PROTEIN"/>
    <property type="match status" value="1"/>
</dbReference>
<dbReference type="GeneID" id="29394058"/>
<accession>D8IV21</accession>
<dbReference type="SUPFAM" id="SSF69279">
    <property type="entry name" value="Phage tail proteins"/>
    <property type="match status" value="1"/>
</dbReference>
<dbReference type="AlphaFoldDB" id="D8IV21"/>
<dbReference type="eggNOG" id="COG3500">
    <property type="taxonomic scope" value="Bacteria"/>
</dbReference>
<dbReference type="PANTHER" id="PTHR35862:SF1">
    <property type="entry name" value="FELS-2 PROPHAGE PROTEIN"/>
    <property type="match status" value="1"/>
</dbReference>
<dbReference type="RefSeq" id="WP_013232262.1">
    <property type="nucleotide sequence ID" value="NC_014323.1"/>
</dbReference>
<dbReference type="Pfam" id="PF05954">
    <property type="entry name" value="Phage_GPD"/>
    <property type="match status" value="1"/>
</dbReference>
<evidence type="ECO:0000313" key="2">
    <source>
        <dbReference type="EMBL" id="ADJ61740.1"/>
    </source>
</evidence>
<keyword evidence="3" id="KW-1185">Reference proteome</keyword>
<organism evidence="2 3">
    <name type="scientific">Herbaspirillum seropedicae (strain SmR1)</name>
    <dbReference type="NCBI Taxonomy" id="757424"/>
    <lineage>
        <taxon>Bacteria</taxon>
        <taxon>Pseudomonadati</taxon>
        <taxon>Pseudomonadota</taxon>
        <taxon>Betaproteobacteria</taxon>
        <taxon>Burkholderiales</taxon>
        <taxon>Oxalobacteraceae</taxon>
        <taxon>Herbaspirillum</taxon>
    </lineage>
</organism>
<name>D8IV21_HERSS</name>
<proteinExistence type="predicted"/>